<organism evidence="2 3">
    <name type="scientific">Dorcoceras hygrometricum</name>
    <dbReference type="NCBI Taxonomy" id="472368"/>
    <lineage>
        <taxon>Eukaryota</taxon>
        <taxon>Viridiplantae</taxon>
        <taxon>Streptophyta</taxon>
        <taxon>Embryophyta</taxon>
        <taxon>Tracheophyta</taxon>
        <taxon>Spermatophyta</taxon>
        <taxon>Magnoliopsida</taxon>
        <taxon>eudicotyledons</taxon>
        <taxon>Gunneridae</taxon>
        <taxon>Pentapetalae</taxon>
        <taxon>asterids</taxon>
        <taxon>lamiids</taxon>
        <taxon>Lamiales</taxon>
        <taxon>Gesneriaceae</taxon>
        <taxon>Didymocarpoideae</taxon>
        <taxon>Trichosporeae</taxon>
        <taxon>Loxocarpinae</taxon>
        <taxon>Dorcoceras</taxon>
    </lineage>
</organism>
<dbReference type="EMBL" id="KV019614">
    <property type="protein sequence ID" value="KZV15823.1"/>
    <property type="molecule type" value="Genomic_DNA"/>
</dbReference>
<dbReference type="Proteomes" id="UP000250235">
    <property type="component" value="Unassembled WGS sequence"/>
</dbReference>
<keyword evidence="3" id="KW-1185">Reference proteome</keyword>
<sequence length="379" mass="42018">MFISQNAVALFSQLEPFSPRLVCVYYQNVDVASTSSSTSRYITNQQIHIDNQQVHKPADASLLVVQPVYSFAPLQPIVFAFRLSQFVPFLFRTVYSAVSVQRYITSFVASISLERTVLQSVQIPTLSADSHHVQLPSSLVFESPIVQIEKSAAFADTDEQMDIDLSDDSSLHFDDNDAATASISLPTAPIPDITEALNQLRASIEQISERDDGAKHKDTLLLHLRNFERNLTARLDAQDRVLGALRKDSNDQRSLMSLDIKSSHKQLSTQIAATALDVVDVQRVVRKHHQELNAKITSLDDQVAATRNDLLDFSAQAQQTLNIITDQLSELVAYINRGGNEKKGEVSSSRPQPPPDDQKEEVVIQVVVVTLIEASLKGL</sequence>
<protein>
    <submittedName>
        <fullName evidence="2">Ankyrin repeat-containing protein-like</fullName>
    </submittedName>
</protein>
<evidence type="ECO:0000256" key="1">
    <source>
        <dbReference type="SAM" id="MobiDB-lite"/>
    </source>
</evidence>
<gene>
    <name evidence="2" type="ORF">F511_26905</name>
</gene>
<reference evidence="2 3" key="1">
    <citation type="journal article" date="2015" name="Proc. Natl. Acad. Sci. U.S.A.">
        <title>The resurrection genome of Boea hygrometrica: A blueprint for survival of dehydration.</title>
        <authorList>
            <person name="Xiao L."/>
            <person name="Yang G."/>
            <person name="Zhang L."/>
            <person name="Yang X."/>
            <person name="Zhao S."/>
            <person name="Ji Z."/>
            <person name="Zhou Q."/>
            <person name="Hu M."/>
            <person name="Wang Y."/>
            <person name="Chen M."/>
            <person name="Xu Y."/>
            <person name="Jin H."/>
            <person name="Xiao X."/>
            <person name="Hu G."/>
            <person name="Bao F."/>
            <person name="Hu Y."/>
            <person name="Wan P."/>
            <person name="Li L."/>
            <person name="Deng X."/>
            <person name="Kuang T."/>
            <person name="Xiang C."/>
            <person name="Zhu J.K."/>
            <person name="Oliver M.J."/>
            <person name="He Y."/>
        </authorList>
    </citation>
    <scope>NUCLEOTIDE SEQUENCE [LARGE SCALE GENOMIC DNA]</scope>
    <source>
        <strain evidence="3">cv. XS01</strain>
    </source>
</reference>
<dbReference type="AlphaFoldDB" id="A0A2Z7A418"/>
<name>A0A2Z7A418_9LAMI</name>
<accession>A0A2Z7A418</accession>
<proteinExistence type="predicted"/>
<evidence type="ECO:0000313" key="2">
    <source>
        <dbReference type="EMBL" id="KZV15823.1"/>
    </source>
</evidence>
<feature type="region of interest" description="Disordered" evidence="1">
    <location>
        <begin position="340"/>
        <end position="359"/>
    </location>
</feature>
<evidence type="ECO:0000313" key="3">
    <source>
        <dbReference type="Proteomes" id="UP000250235"/>
    </source>
</evidence>